<dbReference type="GO" id="GO:0003677">
    <property type="term" value="F:DNA binding"/>
    <property type="evidence" value="ECO:0007669"/>
    <property type="project" value="UniProtKB-KW"/>
</dbReference>
<keyword evidence="2" id="KW-0805">Transcription regulation</keyword>
<evidence type="ECO:0000256" key="6">
    <source>
        <dbReference type="ARBA" id="ARBA00023242"/>
    </source>
</evidence>
<dbReference type="STRING" id="431595.K3WJ72"/>
<dbReference type="EnsemblProtists" id="PYU1_T005014">
    <property type="protein sequence ID" value="PYU1_T005014"/>
    <property type="gene ID" value="PYU1_G005003"/>
</dbReference>
<keyword evidence="4" id="KW-0238">DNA-binding</keyword>
<dbReference type="Proteomes" id="UP000019132">
    <property type="component" value="Unassembled WGS sequence"/>
</dbReference>
<keyword evidence="6" id="KW-0539">Nucleus</keyword>
<dbReference type="AlphaFoldDB" id="K3WJ72"/>
<dbReference type="InParanoid" id="K3WJ72"/>
<feature type="region of interest" description="Disordered" evidence="7">
    <location>
        <begin position="96"/>
        <end position="132"/>
    </location>
</feature>
<name>K3WJ72_GLOUD</name>
<protein>
    <recommendedName>
        <fullName evidence="8">RWP-RK domain-containing protein</fullName>
    </recommendedName>
</protein>
<feature type="compositionally biased region" description="Acidic residues" evidence="7">
    <location>
        <begin position="117"/>
        <end position="129"/>
    </location>
</feature>
<dbReference type="HOGENOM" id="CLU_919729_0_0_1"/>
<evidence type="ECO:0000259" key="8">
    <source>
        <dbReference type="PROSITE" id="PS51519"/>
    </source>
</evidence>
<evidence type="ECO:0000313" key="9">
    <source>
        <dbReference type="EnsemblProtists" id="PYU1_T005014"/>
    </source>
</evidence>
<comment type="function">
    <text evidence="1">Putative transcription factor.</text>
</comment>
<evidence type="ECO:0000256" key="5">
    <source>
        <dbReference type="ARBA" id="ARBA00023163"/>
    </source>
</evidence>
<dbReference type="PANTHER" id="PTHR46373">
    <property type="entry name" value="PROTEIN RKD4"/>
    <property type="match status" value="1"/>
</dbReference>
<evidence type="ECO:0000256" key="1">
    <source>
        <dbReference type="ARBA" id="ARBA00004049"/>
    </source>
</evidence>
<evidence type="ECO:0000313" key="10">
    <source>
        <dbReference type="Proteomes" id="UP000019132"/>
    </source>
</evidence>
<feature type="domain" description="RWP-RK" evidence="8">
    <location>
        <begin position="1"/>
        <end position="76"/>
    </location>
</feature>
<keyword evidence="10" id="KW-1185">Reference proteome</keyword>
<keyword evidence="3" id="KW-0175">Coiled coil</keyword>
<dbReference type="PROSITE" id="PS51519">
    <property type="entry name" value="RWP_RK"/>
    <property type="match status" value="1"/>
</dbReference>
<reference evidence="9" key="3">
    <citation type="submission" date="2015-02" db="UniProtKB">
        <authorList>
            <consortium name="EnsemblProtists"/>
        </authorList>
    </citation>
    <scope>IDENTIFICATION</scope>
    <source>
        <strain evidence="9">DAOM BR144</strain>
    </source>
</reference>
<evidence type="ECO:0000256" key="2">
    <source>
        <dbReference type="ARBA" id="ARBA00023015"/>
    </source>
</evidence>
<proteinExistence type="predicted"/>
<evidence type="ECO:0000256" key="4">
    <source>
        <dbReference type="ARBA" id="ARBA00023125"/>
    </source>
</evidence>
<dbReference type="VEuPathDB" id="FungiDB:PYU1_G005003"/>
<reference evidence="10" key="2">
    <citation type="submission" date="2010-04" db="EMBL/GenBank/DDBJ databases">
        <authorList>
            <person name="Buell R."/>
            <person name="Hamilton J."/>
            <person name="Hostetler J."/>
        </authorList>
    </citation>
    <scope>NUCLEOTIDE SEQUENCE [LARGE SCALE GENOMIC DNA]</scope>
    <source>
        <strain evidence="10">DAOM:BR144</strain>
    </source>
</reference>
<accession>K3WJ72</accession>
<dbReference type="InterPro" id="IPR003035">
    <property type="entry name" value="RWP-RK_dom"/>
</dbReference>
<dbReference type="GO" id="GO:0003700">
    <property type="term" value="F:DNA-binding transcription factor activity"/>
    <property type="evidence" value="ECO:0007669"/>
    <property type="project" value="InterPro"/>
</dbReference>
<evidence type="ECO:0000256" key="3">
    <source>
        <dbReference type="ARBA" id="ARBA00023054"/>
    </source>
</evidence>
<keyword evidence="5" id="KW-0804">Transcription</keyword>
<sequence>MITNASKNVTFAMLQPHFNRPLQEAALHFGVCTTLLKKICRKNGIKNWPFRRICGLHKSIVSMEKQVHYFDGEQKRSYAEQLHKLQLELEAYTRTGNAPTPEFMARGELSGRNTPVDQEEPEEMLEDDAETKTEEVDLAEYVSHPIDDRFSSSTAMAPVSIFSASPSSSSTLSTVSTRVSVSSYGYALSNSQSQFHFQHEQYQSQLLHTNRVMASTVELGEDGDAAFPAYDPRRHATWPSTQQHHQTRQLRMPRVGRPLPTASASIRSAYPTLRPLQHALPSLSSILHRQKQPQSHSPSANPR</sequence>
<dbReference type="eggNOG" id="ENOG502S35F">
    <property type="taxonomic scope" value="Eukaryota"/>
</dbReference>
<reference evidence="10" key="1">
    <citation type="journal article" date="2010" name="Genome Biol.">
        <title>Genome sequence of the necrotrophic plant pathogen Pythium ultimum reveals original pathogenicity mechanisms and effector repertoire.</title>
        <authorList>
            <person name="Levesque C.A."/>
            <person name="Brouwer H."/>
            <person name="Cano L."/>
            <person name="Hamilton J.P."/>
            <person name="Holt C."/>
            <person name="Huitema E."/>
            <person name="Raffaele S."/>
            <person name="Robideau G.P."/>
            <person name="Thines M."/>
            <person name="Win J."/>
            <person name="Zerillo M.M."/>
            <person name="Beakes G.W."/>
            <person name="Boore J.L."/>
            <person name="Busam D."/>
            <person name="Dumas B."/>
            <person name="Ferriera S."/>
            <person name="Fuerstenberg S.I."/>
            <person name="Gachon C.M."/>
            <person name="Gaulin E."/>
            <person name="Govers F."/>
            <person name="Grenville-Briggs L."/>
            <person name="Horner N."/>
            <person name="Hostetler J."/>
            <person name="Jiang R.H."/>
            <person name="Johnson J."/>
            <person name="Krajaejun T."/>
            <person name="Lin H."/>
            <person name="Meijer H.J."/>
            <person name="Moore B."/>
            <person name="Morris P."/>
            <person name="Phuntmart V."/>
            <person name="Puiu D."/>
            <person name="Shetty J."/>
            <person name="Stajich J.E."/>
            <person name="Tripathy S."/>
            <person name="Wawra S."/>
            <person name="van West P."/>
            <person name="Whitty B.R."/>
            <person name="Coutinho P.M."/>
            <person name="Henrissat B."/>
            <person name="Martin F."/>
            <person name="Thomas P.D."/>
            <person name="Tyler B.M."/>
            <person name="De Vries R.P."/>
            <person name="Kamoun S."/>
            <person name="Yandell M."/>
            <person name="Tisserat N."/>
            <person name="Buell C.R."/>
        </authorList>
    </citation>
    <scope>NUCLEOTIDE SEQUENCE</scope>
    <source>
        <strain evidence="10">DAOM:BR144</strain>
    </source>
</reference>
<dbReference type="InterPro" id="IPR044607">
    <property type="entry name" value="RKD-like"/>
</dbReference>
<dbReference type="Pfam" id="PF02042">
    <property type="entry name" value="RWP-RK"/>
    <property type="match status" value="1"/>
</dbReference>
<dbReference type="PANTHER" id="PTHR46373:SF2">
    <property type="entry name" value="RWP-RK DOMAIN-CONTAINING PROTEIN"/>
    <property type="match status" value="1"/>
</dbReference>
<organism evidence="9 10">
    <name type="scientific">Globisporangium ultimum (strain ATCC 200006 / CBS 805.95 / DAOM BR144)</name>
    <name type="common">Pythium ultimum</name>
    <dbReference type="NCBI Taxonomy" id="431595"/>
    <lineage>
        <taxon>Eukaryota</taxon>
        <taxon>Sar</taxon>
        <taxon>Stramenopiles</taxon>
        <taxon>Oomycota</taxon>
        <taxon>Peronosporomycetes</taxon>
        <taxon>Pythiales</taxon>
        <taxon>Pythiaceae</taxon>
        <taxon>Globisporangium</taxon>
    </lineage>
</organism>
<evidence type="ECO:0000256" key="7">
    <source>
        <dbReference type="SAM" id="MobiDB-lite"/>
    </source>
</evidence>
<dbReference type="EMBL" id="GL376564">
    <property type="status" value="NOT_ANNOTATED_CDS"/>
    <property type="molecule type" value="Genomic_DNA"/>
</dbReference>